<evidence type="ECO:0000313" key="3">
    <source>
        <dbReference type="Proteomes" id="UP000638732"/>
    </source>
</evidence>
<protein>
    <submittedName>
        <fullName evidence="2">Type IX secretion system membrane protein PorP/SprF</fullName>
    </submittedName>
</protein>
<evidence type="ECO:0000256" key="1">
    <source>
        <dbReference type="SAM" id="SignalP"/>
    </source>
</evidence>
<feature type="chain" id="PRO_5037375216" evidence="1">
    <location>
        <begin position="23"/>
        <end position="310"/>
    </location>
</feature>
<dbReference type="RefSeq" id="WP_166587111.1">
    <property type="nucleotide sequence ID" value="NZ_WWEO01000044.1"/>
</dbReference>
<proteinExistence type="predicted"/>
<evidence type="ECO:0000313" key="2">
    <source>
        <dbReference type="EMBL" id="NCD71136.1"/>
    </source>
</evidence>
<reference evidence="2" key="2">
    <citation type="submission" date="2020-10" db="EMBL/GenBank/DDBJ databases">
        <title>Mucilaginibacter sp. nov., isolated from soil.</title>
        <authorList>
            <person name="Jeon C.O."/>
        </authorList>
    </citation>
    <scope>NUCLEOTIDE SEQUENCE</scope>
    <source>
        <strain evidence="2">R11</strain>
    </source>
</reference>
<keyword evidence="3" id="KW-1185">Reference proteome</keyword>
<dbReference type="InterPro" id="IPR019861">
    <property type="entry name" value="PorP/SprF_Bacteroidetes"/>
</dbReference>
<dbReference type="NCBIfam" id="TIGR03519">
    <property type="entry name" value="T9SS_PorP_fam"/>
    <property type="match status" value="1"/>
</dbReference>
<organism evidence="2 3">
    <name type="scientific">Mucilaginibacter agri</name>
    <dbReference type="NCBI Taxonomy" id="2695265"/>
    <lineage>
        <taxon>Bacteria</taxon>
        <taxon>Pseudomonadati</taxon>
        <taxon>Bacteroidota</taxon>
        <taxon>Sphingobacteriia</taxon>
        <taxon>Sphingobacteriales</taxon>
        <taxon>Sphingobacteriaceae</taxon>
        <taxon>Mucilaginibacter</taxon>
    </lineage>
</organism>
<comment type="caution">
    <text evidence="2">The sequence shown here is derived from an EMBL/GenBank/DDBJ whole genome shotgun (WGS) entry which is preliminary data.</text>
</comment>
<gene>
    <name evidence="2" type="ORF">GSY63_17350</name>
</gene>
<sequence length="310" mass="33887">MKSIRILILGIIIACAGKQAMAQQEAMYTQYMFNTLAINPAYAGSRNVTSATALYRNQWVGIAGAPRTATLSIDAPIESKKVGLGLQVYSDRLGITTTNGAIASYAYRIRMDKGTLALGLQGGVSQYQANFTSVNLGSSGVPDPAFSQNVNKMLLDFGVGVYYNTDKFYLGLSSPQLLNNKLTNLKVEGDNSFSGQAMHLFLATGYVFQLNDDLHLKPSVLIKYVKGAPIEGDLNATLWVSDVIGFGAQYRTEADISGLVEFQVSPQIRLGYSYDHSTTKLVQYNSGSHEIMLRYEFGFTKGKILSPRFF</sequence>
<dbReference type="EMBL" id="WWEO01000044">
    <property type="protein sequence ID" value="NCD71136.1"/>
    <property type="molecule type" value="Genomic_DNA"/>
</dbReference>
<keyword evidence="1" id="KW-0732">Signal</keyword>
<dbReference type="AlphaFoldDB" id="A0A965ZK59"/>
<feature type="signal peptide" evidence="1">
    <location>
        <begin position="1"/>
        <end position="22"/>
    </location>
</feature>
<dbReference type="Proteomes" id="UP000638732">
    <property type="component" value="Unassembled WGS sequence"/>
</dbReference>
<dbReference type="Pfam" id="PF11751">
    <property type="entry name" value="PorP_SprF"/>
    <property type="match status" value="1"/>
</dbReference>
<name>A0A965ZK59_9SPHI</name>
<accession>A0A965ZK59</accession>
<reference evidence="2" key="1">
    <citation type="submission" date="2020-01" db="EMBL/GenBank/DDBJ databases">
        <authorList>
            <person name="Seo Y.L."/>
        </authorList>
    </citation>
    <scope>NUCLEOTIDE SEQUENCE</scope>
    <source>
        <strain evidence="2">R11</strain>
    </source>
</reference>